<dbReference type="GO" id="GO:0016853">
    <property type="term" value="F:isomerase activity"/>
    <property type="evidence" value="ECO:0007669"/>
    <property type="project" value="UniProtKB-KW"/>
</dbReference>
<keyword evidence="2" id="KW-0413">Isomerase</keyword>
<dbReference type="Gene3D" id="3.40.50.1240">
    <property type="entry name" value="Phosphoglycerate mutase-like"/>
    <property type="match status" value="1"/>
</dbReference>
<protein>
    <submittedName>
        <fullName evidence="2">Phosphoglycerate mutase GpmB</fullName>
        <ecNumber evidence="2">5.4.2.-</ecNumber>
    </submittedName>
</protein>
<dbReference type="AlphaFoldDB" id="A0A2R8BLB2"/>
<dbReference type="SMART" id="SM00855">
    <property type="entry name" value="PGAM"/>
    <property type="match status" value="1"/>
</dbReference>
<dbReference type="CDD" id="cd07067">
    <property type="entry name" value="HP_PGM_like"/>
    <property type="match status" value="1"/>
</dbReference>
<organism evidence="2 3">
    <name type="scientific">Albidovulum aquaemixtae</name>
    <dbReference type="NCBI Taxonomy" id="1542388"/>
    <lineage>
        <taxon>Bacteria</taxon>
        <taxon>Pseudomonadati</taxon>
        <taxon>Pseudomonadota</taxon>
        <taxon>Alphaproteobacteria</taxon>
        <taxon>Rhodobacterales</taxon>
        <taxon>Paracoccaceae</taxon>
        <taxon>Albidovulum</taxon>
    </lineage>
</organism>
<keyword evidence="1" id="KW-0812">Transmembrane</keyword>
<keyword evidence="1" id="KW-1133">Transmembrane helix</keyword>
<dbReference type="Proteomes" id="UP000244924">
    <property type="component" value="Unassembled WGS sequence"/>
</dbReference>
<evidence type="ECO:0000313" key="3">
    <source>
        <dbReference type="Proteomes" id="UP000244924"/>
    </source>
</evidence>
<dbReference type="GO" id="GO:0005737">
    <property type="term" value="C:cytoplasm"/>
    <property type="evidence" value="ECO:0007669"/>
    <property type="project" value="TreeGrafter"/>
</dbReference>
<keyword evidence="3" id="KW-1185">Reference proteome</keyword>
<dbReference type="EMBL" id="OMOQ01000003">
    <property type="protein sequence ID" value="SPH24169.1"/>
    <property type="molecule type" value="Genomic_DNA"/>
</dbReference>
<dbReference type="PANTHER" id="PTHR48100">
    <property type="entry name" value="BROAD-SPECIFICITY PHOSPHATASE YOR283W-RELATED"/>
    <property type="match status" value="1"/>
</dbReference>
<proteinExistence type="predicted"/>
<dbReference type="PANTHER" id="PTHR48100:SF1">
    <property type="entry name" value="HISTIDINE PHOSPHATASE FAMILY PROTEIN-RELATED"/>
    <property type="match status" value="1"/>
</dbReference>
<dbReference type="InterPro" id="IPR050275">
    <property type="entry name" value="PGM_Phosphatase"/>
</dbReference>
<name>A0A2R8BLB2_9RHOB</name>
<evidence type="ECO:0000256" key="1">
    <source>
        <dbReference type="SAM" id="Phobius"/>
    </source>
</evidence>
<dbReference type="InterPro" id="IPR029033">
    <property type="entry name" value="His_PPase_superfam"/>
</dbReference>
<reference evidence="2 3" key="1">
    <citation type="submission" date="2018-03" db="EMBL/GenBank/DDBJ databases">
        <authorList>
            <person name="Keele B.F."/>
        </authorList>
    </citation>
    <scope>NUCLEOTIDE SEQUENCE [LARGE SCALE GENOMIC DNA]</scope>
    <source>
        <strain evidence="2 3">CECT 8626</strain>
    </source>
</reference>
<dbReference type="RefSeq" id="WP_108854220.1">
    <property type="nucleotide sequence ID" value="NZ_OMOQ01000003.1"/>
</dbReference>
<feature type="transmembrane region" description="Helical" evidence="1">
    <location>
        <begin position="148"/>
        <end position="170"/>
    </location>
</feature>
<dbReference type="OrthoDB" id="280692at2"/>
<gene>
    <name evidence="2" type="primary">gpmB</name>
    <name evidence="2" type="ORF">DEA8626_03218</name>
</gene>
<sequence length="217" mass="24208">MTKLTLIRHGQANSGARTEIDYDRLSPLGHQQARWLGEHLRQTGGFDRVVSGTLRRQEETAAALNLDDRPHHSDRRLNELDYFGLSHTLQEREGLPFPDTPEAFAAHVPQVLDLWRRGNAGADHESYEDFRARVMGALEDAAQDGPGAVLVTSTGVIATLCALALGLEAVMKARMFLKVMNTSVHRFEFHGGVLHINQFGATPHLDYPDRHAARTHY</sequence>
<accession>A0A2R8BLB2</accession>
<dbReference type="InterPro" id="IPR013078">
    <property type="entry name" value="His_Pase_superF_clade-1"/>
</dbReference>
<dbReference type="SUPFAM" id="SSF53254">
    <property type="entry name" value="Phosphoglycerate mutase-like"/>
    <property type="match status" value="1"/>
</dbReference>
<dbReference type="Pfam" id="PF00300">
    <property type="entry name" value="His_Phos_1"/>
    <property type="match status" value="1"/>
</dbReference>
<dbReference type="GO" id="GO:0016791">
    <property type="term" value="F:phosphatase activity"/>
    <property type="evidence" value="ECO:0007669"/>
    <property type="project" value="TreeGrafter"/>
</dbReference>
<dbReference type="EC" id="5.4.2.-" evidence="2"/>
<evidence type="ECO:0000313" key="2">
    <source>
        <dbReference type="EMBL" id="SPH24169.1"/>
    </source>
</evidence>
<keyword evidence="1" id="KW-0472">Membrane</keyword>